<keyword evidence="8 10" id="KW-0472">Membrane</keyword>
<comment type="similarity">
    <text evidence="2 9">Belongs to the sodium:solute symporter (SSF) (TC 2.A.21) family.</text>
</comment>
<name>A0ABV3UW05_9CORY</name>
<evidence type="ECO:0000256" key="8">
    <source>
        <dbReference type="ARBA" id="ARBA00023136"/>
    </source>
</evidence>
<dbReference type="PANTHER" id="PTHR48086:SF6">
    <property type="entry name" value="CATION_ACETATE SYMPORTER ACTP"/>
    <property type="match status" value="1"/>
</dbReference>
<feature type="transmembrane region" description="Helical" evidence="10">
    <location>
        <begin position="62"/>
        <end position="83"/>
    </location>
</feature>
<feature type="transmembrane region" description="Helical" evidence="10">
    <location>
        <begin position="16"/>
        <end position="35"/>
    </location>
</feature>
<evidence type="ECO:0000256" key="3">
    <source>
        <dbReference type="ARBA" id="ARBA00022448"/>
    </source>
</evidence>
<evidence type="ECO:0000256" key="5">
    <source>
        <dbReference type="ARBA" id="ARBA00022692"/>
    </source>
</evidence>
<dbReference type="InterPro" id="IPR050277">
    <property type="entry name" value="Sodium:Solute_Symporter"/>
</dbReference>
<feature type="transmembrane region" description="Helical" evidence="10">
    <location>
        <begin position="491"/>
        <end position="510"/>
    </location>
</feature>
<feature type="transmembrane region" description="Helical" evidence="10">
    <location>
        <begin position="131"/>
        <end position="162"/>
    </location>
</feature>
<evidence type="ECO:0000256" key="1">
    <source>
        <dbReference type="ARBA" id="ARBA00004651"/>
    </source>
</evidence>
<reference evidence="11 12" key="1">
    <citation type="journal article" date="2024" name="Fungal Genet. Biol.">
        <title>The porcine skin microbiome exhibits broad fungal antagonism.</title>
        <authorList>
            <person name="De La Cruz K.F."/>
            <person name="Townsend E.C."/>
            <person name="Alex Cheong J.Z."/>
            <person name="Salamzade R."/>
            <person name="Liu A."/>
            <person name="Sandstrom S."/>
            <person name="Davila E."/>
            <person name="Huang L."/>
            <person name="Xu K.H."/>
            <person name="Wu S.Y."/>
            <person name="Meudt J.J."/>
            <person name="Shanmuganayagam D."/>
            <person name="Gibson A.L.F."/>
            <person name="Kalan L.R."/>
        </authorList>
    </citation>
    <scope>NUCLEOTIDE SEQUENCE [LARGE SCALE GENOMIC DNA]</scope>
    <source>
        <strain evidence="11 12">LK2569</strain>
    </source>
</reference>
<proteinExistence type="inferred from homology"/>
<keyword evidence="3" id="KW-0813">Transport</keyword>
<organism evidence="11 12">
    <name type="scientific">Corynebacterium xerosis</name>
    <dbReference type="NCBI Taxonomy" id="1725"/>
    <lineage>
        <taxon>Bacteria</taxon>
        <taxon>Bacillati</taxon>
        <taxon>Actinomycetota</taxon>
        <taxon>Actinomycetes</taxon>
        <taxon>Mycobacteriales</taxon>
        <taxon>Corynebacteriaceae</taxon>
        <taxon>Corynebacterium</taxon>
    </lineage>
</organism>
<evidence type="ECO:0000313" key="11">
    <source>
        <dbReference type="EMBL" id="MEX3529377.1"/>
    </source>
</evidence>
<evidence type="ECO:0000256" key="7">
    <source>
        <dbReference type="ARBA" id="ARBA00022989"/>
    </source>
</evidence>
<feature type="transmembrane region" description="Helical" evidence="10">
    <location>
        <begin position="291"/>
        <end position="313"/>
    </location>
</feature>
<dbReference type="InterPro" id="IPR001734">
    <property type="entry name" value="Na/solute_symporter"/>
</dbReference>
<evidence type="ECO:0000256" key="2">
    <source>
        <dbReference type="ARBA" id="ARBA00006434"/>
    </source>
</evidence>
<sequence length="539" mass="55806">MNTAFLAQEAVETGNPILNISIFIAFIVITLTVVVRATRQTSQKGTDFYTGGASFNGTQNGLAIAGDYLSAAAFLGVTGAIAVQGYDGFLYSVGFLIALLVALVLVAEPLRNTGRFTMADVLSFRLNQKPVRTAAAISTLTISLFYLIAQMAGAGGLVALLLGIDGGMAQYTVVAIVGALMIIYVLVGGMKGTTYVQMIKAVLLVGGSIIIAGLTFWALKGGFNELLGAAVANHPDGEAILKPGLKYGGDVLTQLDFVSLGLALVFGTAGLPHVLMRFYTVPTAREARRSVTWTIGIVALFFLLTVIMGYGAAALVGKDQILSAPGGVNSAVLLLAAEVGGTIFMAVISAIAFATILAVVAGLAITASASVAHDIYNNVMRNGEATEEEQVRVSRATVVIIGILAIILGIGALGQNIAFLVALAFGIAAAANLPTIIYSLYWRKFNTTGALFSIYGGLLTSIILIIFSPAVSGTETSLISGADFAFFPLENPSIIAIPAGFLLGIIGTLVGKPDNLPGKRAEMEVRSMTGIGAEAAVEH</sequence>
<evidence type="ECO:0000313" key="12">
    <source>
        <dbReference type="Proteomes" id="UP001558353"/>
    </source>
</evidence>
<evidence type="ECO:0000256" key="6">
    <source>
        <dbReference type="ARBA" id="ARBA00022847"/>
    </source>
</evidence>
<dbReference type="PROSITE" id="PS50283">
    <property type="entry name" value="NA_SOLUT_SYMP_3"/>
    <property type="match status" value="1"/>
</dbReference>
<protein>
    <submittedName>
        <fullName evidence="11">Cation/acetate symporter ActP</fullName>
    </submittedName>
</protein>
<evidence type="ECO:0000256" key="9">
    <source>
        <dbReference type="RuleBase" id="RU362091"/>
    </source>
</evidence>
<feature type="transmembrane region" description="Helical" evidence="10">
    <location>
        <begin position="417"/>
        <end position="438"/>
    </location>
</feature>
<dbReference type="EMBL" id="JAYWMA010000012">
    <property type="protein sequence ID" value="MEX3529377.1"/>
    <property type="molecule type" value="Genomic_DNA"/>
</dbReference>
<dbReference type="Gene3D" id="1.20.1730.10">
    <property type="entry name" value="Sodium/glucose cotransporter"/>
    <property type="match status" value="1"/>
</dbReference>
<feature type="transmembrane region" description="Helical" evidence="10">
    <location>
        <begin position="89"/>
        <end position="110"/>
    </location>
</feature>
<dbReference type="RefSeq" id="WP_046650999.1">
    <property type="nucleotide sequence ID" value="NZ_DYUU01000092.1"/>
</dbReference>
<keyword evidence="12" id="KW-1185">Reference proteome</keyword>
<evidence type="ECO:0000256" key="10">
    <source>
        <dbReference type="SAM" id="Phobius"/>
    </source>
</evidence>
<feature type="transmembrane region" description="Helical" evidence="10">
    <location>
        <begin position="393"/>
        <end position="411"/>
    </location>
</feature>
<feature type="transmembrane region" description="Helical" evidence="10">
    <location>
        <begin position="168"/>
        <end position="187"/>
    </location>
</feature>
<feature type="transmembrane region" description="Helical" evidence="10">
    <location>
        <begin position="450"/>
        <end position="471"/>
    </location>
</feature>
<keyword evidence="5 10" id="KW-0812">Transmembrane</keyword>
<keyword evidence="7 10" id="KW-1133">Transmembrane helix</keyword>
<dbReference type="Proteomes" id="UP001558353">
    <property type="component" value="Unassembled WGS sequence"/>
</dbReference>
<gene>
    <name evidence="11" type="ORF">VVR64_09950</name>
</gene>
<comment type="subcellular location">
    <subcellularLocation>
        <location evidence="1">Cell membrane</location>
        <topology evidence="1">Multi-pass membrane protein</topology>
    </subcellularLocation>
</comment>
<dbReference type="Pfam" id="PF00474">
    <property type="entry name" value="SSF"/>
    <property type="match status" value="1"/>
</dbReference>
<keyword evidence="6" id="KW-0769">Symport</keyword>
<feature type="transmembrane region" description="Helical" evidence="10">
    <location>
        <begin position="343"/>
        <end position="372"/>
    </location>
</feature>
<comment type="caution">
    <text evidence="11">The sequence shown here is derived from an EMBL/GenBank/DDBJ whole genome shotgun (WGS) entry which is preliminary data.</text>
</comment>
<evidence type="ECO:0000256" key="4">
    <source>
        <dbReference type="ARBA" id="ARBA00022475"/>
    </source>
</evidence>
<accession>A0ABV3UW05</accession>
<dbReference type="InterPro" id="IPR038377">
    <property type="entry name" value="Na/Glc_symporter_sf"/>
</dbReference>
<dbReference type="CDD" id="cd11480">
    <property type="entry name" value="SLC5sbd_u4"/>
    <property type="match status" value="1"/>
</dbReference>
<feature type="transmembrane region" description="Helical" evidence="10">
    <location>
        <begin position="257"/>
        <end position="279"/>
    </location>
</feature>
<dbReference type="PANTHER" id="PTHR48086">
    <property type="entry name" value="SODIUM/PROLINE SYMPORTER-RELATED"/>
    <property type="match status" value="1"/>
</dbReference>
<feature type="transmembrane region" description="Helical" evidence="10">
    <location>
        <begin position="199"/>
        <end position="219"/>
    </location>
</feature>
<keyword evidence="4" id="KW-1003">Cell membrane</keyword>
<dbReference type="GeneID" id="95321231"/>